<sequence length="454" mass="48013">MSALGVAVVMLAGCGPADPAPTTTAPTTPSTPKSTVPHAEAAARLAPVMWLAEGEENGPADATTHLGDAALKWAHDDGCGDDDIADPPDPGKLRHLTSPYEHQGKGGPPGCEHGGPTYQSTDDTRPHGTVLGAEGFYLDGDDDKRGGVGAAAPVYWQYIENKEKTKFGYVYWMFYPYNNARNVPSEIPIVGPGSVLAGIDYDHEGDWERVTVLTDKSDTPQGVTFNGHGHQCRLDWDEVEKSDGRPTAFSAKGTHASYPTVGYFGKIYDVTGEGERWDAAARLRPIETEPWWGYAGGWGSVGRPGLWAADRTGPAGPRPSRGPGDPWNAVPCDEGEPRVGEVVDESLVGTWRSTTAVDQPSTSKVYNAVITLRAGAVGTVVGESSYPELACSGPLRLIEAGPERAVLAEAIDKDPGSTCIKAGEVTLSVVDGGLRYAYQEKGGRVTATALLAKQ</sequence>
<feature type="region of interest" description="Disordered" evidence="1">
    <location>
        <begin position="16"/>
        <end position="35"/>
    </location>
</feature>
<evidence type="ECO:0008006" key="5">
    <source>
        <dbReference type="Google" id="ProtNLM"/>
    </source>
</evidence>
<name>A0A1H0F988_9PSEU</name>
<evidence type="ECO:0000256" key="1">
    <source>
        <dbReference type="SAM" id="MobiDB-lite"/>
    </source>
</evidence>
<feature type="region of interest" description="Disordered" evidence="1">
    <location>
        <begin position="78"/>
        <end position="124"/>
    </location>
</feature>
<keyword evidence="2" id="KW-0732">Signal</keyword>
<dbReference type="AlphaFoldDB" id="A0A1H0F988"/>
<reference evidence="4" key="1">
    <citation type="submission" date="2016-10" db="EMBL/GenBank/DDBJ databases">
        <authorList>
            <person name="Varghese N."/>
            <person name="Submissions S."/>
        </authorList>
    </citation>
    <scope>NUCLEOTIDE SEQUENCE [LARGE SCALE GENOMIC DNA]</scope>
    <source>
        <strain evidence="4">IBRC-M 10655</strain>
    </source>
</reference>
<dbReference type="PANTHER" id="PTHR48174">
    <property type="entry name" value="DUF946 FAMILY PROTEIN"/>
    <property type="match status" value="1"/>
</dbReference>
<dbReference type="EMBL" id="FNJB01000001">
    <property type="protein sequence ID" value="SDN91082.1"/>
    <property type="molecule type" value="Genomic_DNA"/>
</dbReference>
<accession>A0A1H0F988</accession>
<evidence type="ECO:0000256" key="2">
    <source>
        <dbReference type="SAM" id="SignalP"/>
    </source>
</evidence>
<dbReference type="PANTHER" id="PTHR48174:SF5">
    <property type="entry name" value="VACUOLAR PROTEIN SORTING-ASSOCIATED PROTEIN 62"/>
    <property type="match status" value="1"/>
</dbReference>
<feature type="chain" id="PRO_5011627112" description="LGFP repeat-containing protein" evidence="2">
    <location>
        <begin position="20"/>
        <end position="454"/>
    </location>
</feature>
<protein>
    <recommendedName>
        <fullName evidence="5">LGFP repeat-containing protein</fullName>
    </recommendedName>
</protein>
<evidence type="ECO:0000313" key="3">
    <source>
        <dbReference type="EMBL" id="SDN91082.1"/>
    </source>
</evidence>
<keyword evidence="4" id="KW-1185">Reference proteome</keyword>
<evidence type="ECO:0000313" key="4">
    <source>
        <dbReference type="Proteomes" id="UP000199651"/>
    </source>
</evidence>
<proteinExistence type="predicted"/>
<dbReference type="STRING" id="504798.SAMN05421871_103592"/>
<organism evidence="3 4">
    <name type="scientific">Actinokineospora alba</name>
    <dbReference type="NCBI Taxonomy" id="504798"/>
    <lineage>
        <taxon>Bacteria</taxon>
        <taxon>Bacillati</taxon>
        <taxon>Actinomycetota</taxon>
        <taxon>Actinomycetes</taxon>
        <taxon>Pseudonocardiales</taxon>
        <taxon>Pseudonocardiaceae</taxon>
        <taxon>Actinokineospora</taxon>
    </lineage>
</organism>
<feature type="signal peptide" evidence="2">
    <location>
        <begin position="1"/>
        <end position="19"/>
    </location>
</feature>
<dbReference type="Proteomes" id="UP000199651">
    <property type="component" value="Unassembled WGS sequence"/>
</dbReference>
<gene>
    <name evidence="3" type="ORF">SAMN05192558_101278</name>
</gene>